<dbReference type="Pfam" id="PF00507">
    <property type="entry name" value="Oxidored_q4"/>
    <property type="match status" value="1"/>
</dbReference>
<keyword evidence="7 9" id="KW-0472">Membrane</keyword>
<dbReference type="EC" id="7.1.1.2" evidence="9"/>
<gene>
    <name evidence="10" type="primary">ND3</name>
    <name evidence="10" type="ORF">GZH46_03146</name>
</gene>
<dbReference type="InterPro" id="IPR000440">
    <property type="entry name" value="NADH_UbQ/plastoQ_OxRdtase_su3"/>
</dbReference>
<keyword evidence="9" id="KW-0249">Electron transport</keyword>
<evidence type="ECO:0000256" key="4">
    <source>
        <dbReference type="ARBA" id="ARBA00022448"/>
    </source>
</evidence>
<evidence type="ECO:0000256" key="8">
    <source>
        <dbReference type="ARBA" id="ARBA00049551"/>
    </source>
</evidence>
<comment type="caution">
    <text evidence="10">The sequence shown here is derived from an EMBL/GenBank/DDBJ whole genome shotgun (WGS) entry which is preliminary data.</text>
</comment>
<dbReference type="Gene3D" id="1.20.58.1610">
    <property type="entry name" value="NADH:ubiquinone/plastoquinone oxidoreductase, chain 3"/>
    <property type="match status" value="1"/>
</dbReference>
<evidence type="ECO:0000256" key="9">
    <source>
        <dbReference type="RuleBase" id="RU003640"/>
    </source>
</evidence>
<keyword evidence="9" id="KW-0679">Respiratory chain</keyword>
<evidence type="ECO:0000256" key="5">
    <source>
        <dbReference type="ARBA" id="ARBA00022692"/>
    </source>
</evidence>
<comment type="similarity">
    <text evidence="2 9">Belongs to the complex I subunit 3 family.</text>
</comment>
<dbReference type="PANTHER" id="PTHR11058">
    <property type="entry name" value="NADH-UBIQUINONE OXIDOREDUCTASE CHAIN 3"/>
    <property type="match status" value="1"/>
</dbReference>
<geneLocation type="mitochondrion" evidence="10"/>
<evidence type="ECO:0000256" key="3">
    <source>
        <dbReference type="ARBA" id="ARBA00021007"/>
    </source>
</evidence>
<comment type="catalytic activity">
    <reaction evidence="8 9">
        <text>a ubiquinone + NADH + 5 H(+)(in) = a ubiquinol + NAD(+) + 4 H(+)(out)</text>
        <dbReference type="Rhea" id="RHEA:29091"/>
        <dbReference type="Rhea" id="RHEA-COMP:9565"/>
        <dbReference type="Rhea" id="RHEA-COMP:9566"/>
        <dbReference type="ChEBI" id="CHEBI:15378"/>
        <dbReference type="ChEBI" id="CHEBI:16389"/>
        <dbReference type="ChEBI" id="CHEBI:17976"/>
        <dbReference type="ChEBI" id="CHEBI:57540"/>
        <dbReference type="ChEBI" id="CHEBI:57945"/>
        <dbReference type="EC" id="7.1.1.2"/>
    </reaction>
</comment>
<evidence type="ECO:0000256" key="1">
    <source>
        <dbReference type="ARBA" id="ARBA00004370"/>
    </source>
</evidence>
<keyword evidence="6 9" id="KW-1133">Transmembrane helix</keyword>
<evidence type="ECO:0000256" key="6">
    <source>
        <dbReference type="ARBA" id="ARBA00022989"/>
    </source>
</evidence>
<evidence type="ECO:0000313" key="10">
    <source>
        <dbReference type="EMBL" id="KAG9511425.1"/>
    </source>
</evidence>
<evidence type="ECO:0000256" key="2">
    <source>
        <dbReference type="ARBA" id="ARBA00008472"/>
    </source>
</evidence>
<protein>
    <recommendedName>
        <fullName evidence="3 9">NADH-ubiquinone oxidoreductase chain 3</fullName>
        <ecNumber evidence="9">7.1.1.2</ecNumber>
    </recommendedName>
</protein>
<evidence type="ECO:0000313" key="11">
    <source>
        <dbReference type="Proteomes" id="UP000825002"/>
    </source>
</evidence>
<keyword evidence="11" id="KW-1185">Reference proteome</keyword>
<dbReference type="InterPro" id="IPR038430">
    <property type="entry name" value="NDAH_ubi_oxred_su3_sf"/>
</dbReference>
<proteinExistence type="inferred from homology"/>
<keyword evidence="9 10" id="KW-0496">Mitochondrion</keyword>
<feature type="transmembrane region" description="Helical" evidence="9">
    <location>
        <begin position="52"/>
        <end position="78"/>
    </location>
</feature>
<accession>A0ABQ7SDN0</accession>
<dbReference type="PANTHER" id="PTHR11058:SF9">
    <property type="entry name" value="NADH-UBIQUINONE OXIDOREDUCTASE CHAIN 3"/>
    <property type="match status" value="1"/>
</dbReference>
<keyword evidence="4 9" id="KW-0813">Transport</keyword>
<keyword evidence="9" id="KW-0830">Ubiquinone</keyword>
<comment type="subcellular location">
    <subcellularLocation>
        <location evidence="1">Membrane</location>
    </subcellularLocation>
    <subcellularLocation>
        <location evidence="9">Mitochondrion membrane</location>
        <topology evidence="9">Multi-pass membrane protein</topology>
    </subcellularLocation>
</comment>
<dbReference type="EMBL" id="JAIFTH010000002">
    <property type="protein sequence ID" value="KAG9511425.1"/>
    <property type="molecule type" value="Genomic_DNA"/>
</dbReference>
<sequence length="111" mass="13327">MLTYLFISLIVSLLLFFLFSSMSVMSSLDFITVSTFECGFSSYHFSRYSFSVHYFFLAVLFLFLDLEISLIFFFFFFFGGFYSSIYILFFLIFLLFGLYYEWLQGLVDWSF</sequence>
<name>A0ABQ7SDN0_9ACAR</name>
<keyword evidence="5 9" id="KW-0812">Transmembrane</keyword>
<comment type="function">
    <text evidence="9">Core subunit of the mitochondrial membrane respiratory chain NADH dehydrogenase (Complex I) which catalyzes electron transfer from NADH through the respiratory chain, using ubiquinone as an electron acceptor. Essential for the catalytic activity of complex I.</text>
</comment>
<evidence type="ECO:0000256" key="7">
    <source>
        <dbReference type="ARBA" id="ARBA00023136"/>
    </source>
</evidence>
<organism evidence="10 11">
    <name type="scientific">Fragariocoptes setiger</name>
    <dbReference type="NCBI Taxonomy" id="1670756"/>
    <lineage>
        <taxon>Eukaryota</taxon>
        <taxon>Metazoa</taxon>
        <taxon>Ecdysozoa</taxon>
        <taxon>Arthropoda</taxon>
        <taxon>Chelicerata</taxon>
        <taxon>Arachnida</taxon>
        <taxon>Acari</taxon>
        <taxon>Acariformes</taxon>
        <taxon>Trombidiformes</taxon>
        <taxon>Prostigmata</taxon>
        <taxon>Eupodina</taxon>
        <taxon>Eriophyoidea</taxon>
        <taxon>Phytoptidae</taxon>
        <taxon>Fragariocoptes</taxon>
    </lineage>
</organism>
<keyword evidence="9" id="KW-0520">NAD</keyword>
<dbReference type="Proteomes" id="UP000825002">
    <property type="component" value="Unassembled WGS sequence"/>
</dbReference>
<reference evidence="10 11" key="1">
    <citation type="submission" date="2020-10" db="EMBL/GenBank/DDBJ databases">
        <authorList>
            <person name="Klimov P.B."/>
            <person name="Dyachkov S.M."/>
            <person name="Chetverikov P.E."/>
        </authorList>
    </citation>
    <scope>NUCLEOTIDE SEQUENCE [LARGE SCALE GENOMIC DNA]</scope>
    <source>
        <strain evidence="10">BMOC 18-1129-001#AD2665</strain>
        <tissue evidence="10">Entire mites</tissue>
    </source>
</reference>
<feature type="transmembrane region" description="Helical" evidence="9">
    <location>
        <begin position="85"/>
        <end position="102"/>
    </location>
</feature>
<keyword evidence="9" id="KW-1278">Translocase</keyword>